<proteinExistence type="predicted"/>
<dbReference type="OrthoDB" id="532853at2"/>
<dbReference type="EMBL" id="MJGC01000110">
    <property type="protein sequence ID" value="OEJ72783.1"/>
    <property type="molecule type" value="Genomic_DNA"/>
</dbReference>
<comment type="caution">
    <text evidence="1">The sequence shown here is derived from an EMBL/GenBank/DDBJ whole genome shotgun (WGS) entry which is preliminary data.</text>
</comment>
<dbReference type="STRING" id="1781255.BH720_22665"/>
<name>A0A1E5QEN5_9CYAN</name>
<accession>A0A1E5QEN5</accession>
<dbReference type="AlphaFoldDB" id="A0A1E5QEN5"/>
<dbReference type="RefSeq" id="WP_069969498.1">
    <property type="nucleotide sequence ID" value="NZ_CM124774.1"/>
</dbReference>
<sequence>MLVEILQGISPLSTHAFVGLESLPIWMWFSSLDSTILAQQAANTDIVQNVQQAFNTFIESGQVWAFIIGLVLGYLFRTLTTYG</sequence>
<protein>
    <submittedName>
        <fullName evidence="1">Uncharacterized protein</fullName>
    </submittedName>
</protein>
<gene>
    <name evidence="1" type="ORF">BH720_22665</name>
</gene>
<evidence type="ECO:0000313" key="1">
    <source>
        <dbReference type="EMBL" id="OEJ72783.1"/>
    </source>
</evidence>
<organism evidence="1">
    <name type="scientific">Desertifilum tharense IPPAS B-1220</name>
    <dbReference type="NCBI Taxonomy" id="1781255"/>
    <lineage>
        <taxon>Bacteria</taxon>
        <taxon>Bacillati</taxon>
        <taxon>Cyanobacteriota</taxon>
        <taxon>Cyanophyceae</taxon>
        <taxon>Desertifilales</taxon>
        <taxon>Desertifilaceae</taxon>
        <taxon>Desertifilum</taxon>
    </lineage>
</organism>
<reference evidence="1" key="1">
    <citation type="submission" date="2016-09" db="EMBL/GenBank/DDBJ databases">
        <title>Draft genome of thermotolerant cyanobacterium Desertifilum sp. strain IPPAS B-1220.</title>
        <authorList>
            <person name="Sinetova M.A."/>
            <person name="Bolakhan K."/>
            <person name="Zayadan B.K."/>
            <person name="Mironov K.S."/>
            <person name="Ustinova V."/>
            <person name="Kupriyanova E.V."/>
            <person name="Sidorov R.A."/>
            <person name="Skrypnik A.N."/>
            <person name="Gogoleva N.E."/>
            <person name="Gogolev Y.V."/>
            <person name="Los D.A."/>
        </authorList>
    </citation>
    <scope>NUCLEOTIDE SEQUENCE [LARGE SCALE GENOMIC DNA]</scope>
    <source>
        <strain evidence="1">IPPAS B-1220</strain>
    </source>
</reference>